<dbReference type="PROSITE" id="PS50104">
    <property type="entry name" value="TIR"/>
    <property type="match status" value="1"/>
</dbReference>
<dbReference type="GeneID" id="95453014"/>
<feature type="domain" description="TIR" evidence="1">
    <location>
        <begin position="1"/>
        <end position="128"/>
    </location>
</feature>
<evidence type="ECO:0000259" key="1">
    <source>
        <dbReference type="PROSITE" id="PS50104"/>
    </source>
</evidence>
<evidence type="ECO:0000313" key="3">
    <source>
        <dbReference type="Proteomes" id="UP000642014"/>
    </source>
</evidence>
<dbReference type="InterPro" id="IPR035897">
    <property type="entry name" value="Toll_tir_struct_dom_sf"/>
</dbReference>
<proteinExistence type="predicted"/>
<dbReference type="AlphaFoldDB" id="A0AAV4KGY8"/>
<reference evidence="2 3" key="1">
    <citation type="journal article" date="2014" name="Int. J. Syst. Evol. Microbiol.">
        <title>Complete genome sequence of Corynebacterium casei LMG S-19264T (=DSM 44701T), isolated from a smear-ripened cheese.</title>
        <authorList>
            <consortium name="US DOE Joint Genome Institute (JGI-PGF)"/>
            <person name="Walter F."/>
            <person name="Albersmeier A."/>
            <person name="Kalinowski J."/>
            <person name="Ruckert C."/>
        </authorList>
    </citation>
    <scope>NUCLEOTIDE SEQUENCE [LARGE SCALE GENOMIC DNA]</scope>
    <source>
        <strain evidence="2 3">JCM 4205</strain>
    </source>
</reference>
<name>A0AAV4KGY8_9ACTN</name>
<comment type="caution">
    <text evidence="2">The sequence shown here is derived from an EMBL/GenBank/DDBJ whole genome shotgun (WGS) entry which is preliminary data.</text>
</comment>
<organism evidence="2 3">
    <name type="scientific">Streptomyces cinereoruber</name>
    <dbReference type="NCBI Taxonomy" id="67260"/>
    <lineage>
        <taxon>Bacteria</taxon>
        <taxon>Bacillati</taxon>
        <taxon>Actinomycetota</taxon>
        <taxon>Actinomycetes</taxon>
        <taxon>Kitasatosporales</taxon>
        <taxon>Streptomycetaceae</taxon>
        <taxon>Streptomyces</taxon>
    </lineage>
</organism>
<dbReference type="InterPro" id="IPR000157">
    <property type="entry name" value="TIR_dom"/>
</dbReference>
<gene>
    <name evidence="2" type="ORF">GCM10010497_26610</name>
</gene>
<dbReference type="RefSeq" id="WP_063915225.1">
    <property type="nucleotide sequence ID" value="NZ_BMSJ01000004.1"/>
</dbReference>
<sequence>MGEVFISHSARGDASAMNVLRKVVEELEAKGHRPLVDQSDIPPGEEWRAEVVDWLARCDAAVVLLNEKALKSTWVRREVNILMWRRALGAPLLVIPVLLEGLGTRAVKDAGLEELGPVQFARTPAGAEHDALEVAGKVLRRFSELPSAAVGDDPMRGWLARIGLYLKEARTDPRLLAEAAKALEIEDHHLPAITTGHEGCLFLAHQFLVAPPARMERALDILAPALSDQTISRLVGSLTATWVHEEAARNVLPPPGGPPHAMTLLLNAHFPETAEDYVRRATCGAHRGYEVQSTGALPLGEDRVGERVRSWEDAVWQLFFDAEDEDDRWLPDDLHERKHYLLIDERRPDGDFADAVGLLHGLFSWLIVLVTTGNSVPAQPVRDRFDNAVLLEPLLTVAEEQTARLRKKKLVKLPRRLTGTY</sequence>
<protein>
    <recommendedName>
        <fullName evidence="1">TIR domain-containing protein</fullName>
    </recommendedName>
</protein>
<accession>A0AAV4KGY8</accession>
<evidence type="ECO:0000313" key="2">
    <source>
        <dbReference type="EMBL" id="GGR23076.1"/>
    </source>
</evidence>
<dbReference type="Proteomes" id="UP000642014">
    <property type="component" value="Unassembled WGS sequence"/>
</dbReference>
<dbReference type="Gene3D" id="3.40.50.10140">
    <property type="entry name" value="Toll/interleukin-1 receptor homology (TIR) domain"/>
    <property type="match status" value="1"/>
</dbReference>
<dbReference type="SUPFAM" id="SSF52200">
    <property type="entry name" value="Toll/Interleukin receptor TIR domain"/>
    <property type="match status" value="1"/>
</dbReference>
<dbReference type="GO" id="GO:0007165">
    <property type="term" value="P:signal transduction"/>
    <property type="evidence" value="ECO:0007669"/>
    <property type="project" value="InterPro"/>
</dbReference>
<dbReference type="EMBL" id="BMSJ01000004">
    <property type="protein sequence ID" value="GGR23076.1"/>
    <property type="molecule type" value="Genomic_DNA"/>
</dbReference>
<dbReference type="Pfam" id="PF13676">
    <property type="entry name" value="TIR_2"/>
    <property type="match status" value="1"/>
</dbReference>